<protein>
    <submittedName>
        <fullName evidence="9">FAD-dependent oxidoreductase</fullName>
    </submittedName>
</protein>
<dbReference type="PRINTS" id="PR00420">
    <property type="entry name" value="RNGMNOXGNASE"/>
</dbReference>
<sequence>MVNATDRFDIVIVGGGLTGTAFALALRNSPYRVALVEPRPPGPPGADWDARVYAYSPGNVDWLRGLGGWAEPVRAQAIHAMRIFGDAGGRLSFDALETGLPELAWIAENGRLQYALWQAAGQVGNIELVAAQPEAVAWGEAGRHRLVLADGRELVADLLVGADGASSWLRDQAGIGFTVKDQHQAGVVANFETEKPHRGIAWQWFAGDSVLAYLPLPGRRISIVWSTHEDAVPERIARAADDFAADVAAAGQHVLGELRRITPQAAFPLKIRRAREWVRPGLALIGDAAHTVHPLAGQGVNLGFRDCRLLAEMLAAGGNPGDIGRLQAYAVRRLEDVASMQFTTGGLKSLFTNPDPMLRGLRNAGLGLTNGQDWLKQALMRHAVQ</sequence>
<evidence type="ECO:0000256" key="2">
    <source>
        <dbReference type="ARBA" id="ARBA00004749"/>
    </source>
</evidence>
<dbReference type="GO" id="GO:0016705">
    <property type="term" value="F:oxidoreductase activity, acting on paired donors, with incorporation or reduction of molecular oxygen"/>
    <property type="evidence" value="ECO:0007669"/>
    <property type="project" value="InterPro"/>
</dbReference>
<dbReference type="Pfam" id="PF01494">
    <property type="entry name" value="FAD_binding_3"/>
    <property type="match status" value="1"/>
</dbReference>
<comment type="pathway">
    <text evidence="2">Cofactor biosynthesis; ubiquinone biosynthesis.</text>
</comment>
<gene>
    <name evidence="9" type="ORF">EZJ19_13855</name>
</gene>
<dbReference type="PANTHER" id="PTHR43876:SF7">
    <property type="entry name" value="UBIQUINONE BIOSYNTHESIS MONOOXYGENASE COQ6, MITOCHONDRIAL"/>
    <property type="match status" value="1"/>
</dbReference>
<dbReference type="NCBIfam" id="TIGR01988">
    <property type="entry name" value="Ubi-OHases"/>
    <property type="match status" value="1"/>
</dbReference>
<evidence type="ECO:0000256" key="3">
    <source>
        <dbReference type="ARBA" id="ARBA00005349"/>
    </source>
</evidence>
<dbReference type="GO" id="GO:0006744">
    <property type="term" value="P:ubiquinone biosynthetic process"/>
    <property type="evidence" value="ECO:0007669"/>
    <property type="project" value="UniProtKB-UniPathway"/>
</dbReference>
<dbReference type="InterPro" id="IPR018168">
    <property type="entry name" value="Ubi_Hdrlase_CS"/>
</dbReference>
<dbReference type="Proteomes" id="UP000295443">
    <property type="component" value="Unassembled WGS sequence"/>
</dbReference>
<evidence type="ECO:0000256" key="5">
    <source>
        <dbReference type="ARBA" id="ARBA00022827"/>
    </source>
</evidence>
<dbReference type="GO" id="GO:0071949">
    <property type="term" value="F:FAD binding"/>
    <property type="evidence" value="ECO:0007669"/>
    <property type="project" value="InterPro"/>
</dbReference>
<reference evidence="9 10" key="1">
    <citation type="submission" date="2019-03" db="EMBL/GenBank/DDBJ databases">
        <title>Genome sequence of Thiobacillaceae bacterium LSR1, a sulfur-oxidizing bacterium isolated from freshwater sediment.</title>
        <authorList>
            <person name="Li S."/>
        </authorList>
    </citation>
    <scope>NUCLEOTIDE SEQUENCE [LARGE SCALE GENOMIC DNA]</scope>
    <source>
        <strain evidence="9 10">LSR1</strain>
    </source>
</reference>
<dbReference type="EMBL" id="SJZB01000049">
    <property type="protein sequence ID" value="TCJ11741.1"/>
    <property type="molecule type" value="Genomic_DNA"/>
</dbReference>
<dbReference type="RefSeq" id="WP_131448577.1">
    <property type="nucleotide sequence ID" value="NZ_SJZB01000049.1"/>
</dbReference>
<name>A0A4R1B1R3_9PROT</name>
<evidence type="ECO:0000256" key="7">
    <source>
        <dbReference type="ARBA" id="ARBA00023033"/>
    </source>
</evidence>
<evidence type="ECO:0000256" key="1">
    <source>
        <dbReference type="ARBA" id="ARBA00001974"/>
    </source>
</evidence>
<keyword evidence="10" id="KW-1185">Reference proteome</keyword>
<dbReference type="SUPFAM" id="SSF51905">
    <property type="entry name" value="FAD/NAD(P)-binding domain"/>
    <property type="match status" value="1"/>
</dbReference>
<keyword evidence="6" id="KW-0560">Oxidoreductase</keyword>
<comment type="caution">
    <text evidence="9">The sequence shown here is derived from an EMBL/GenBank/DDBJ whole genome shotgun (WGS) entry which is preliminary data.</text>
</comment>
<evidence type="ECO:0000313" key="9">
    <source>
        <dbReference type="EMBL" id="TCJ11741.1"/>
    </source>
</evidence>
<keyword evidence="7" id="KW-0503">Monooxygenase</keyword>
<feature type="domain" description="FAD-binding" evidence="8">
    <location>
        <begin position="8"/>
        <end position="335"/>
    </location>
</feature>
<dbReference type="GO" id="GO:0004497">
    <property type="term" value="F:monooxygenase activity"/>
    <property type="evidence" value="ECO:0007669"/>
    <property type="project" value="UniProtKB-KW"/>
</dbReference>
<dbReference type="UniPathway" id="UPA00232"/>
<comment type="similarity">
    <text evidence="3">Belongs to the UbiH/COQ6 family.</text>
</comment>
<evidence type="ECO:0000256" key="4">
    <source>
        <dbReference type="ARBA" id="ARBA00022630"/>
    </source>
</evidence>
<evidence type="ECO:0000256" key="6">
    <source>
        <dbReference type="ARBA" id="ARBA00023002"/>
    </source>
</evidence>
<organism evidence="9 10">
    <name type="scientific">Parasulfuritortus cantonensis</name>
    <dbReference type="NCBI Taxonomy" id="2528202"/>
    <lineage>
        <taxon>Bacteria</taxon>
        <taxon>Pseudomonadati</taxon>
        <taxon>Pseudomonadota</taxon>
        <taxon>Betaproteobacteria</taxon>
        <taxon>Nitrosomonadales</taxon>
        <taxon>Thiobacillaceae</taxon>
        <taxon>Parasulfuritortus</taxon>
    </lineage>
</organism>
<keyword evidence="5" id="KW-0274">FAD</keyword>
<evidence type="ECO:0000259" key="8">
    <source>
        <dbReference type="Pfam" id="PF01494"/>
    </source>
</evidence>
<dbReference type="InterPro" id="IPR002938">
    <property type="entry name" value="FAD-bd"/>
</dbReference>
<dbReference type="AlphaFoldDB" id="A0A4R1B1R3"/>
<dbReference type="PROSITE" id="PS01304">
    <property type="entry name" value="UBIH"/>
    <property type="match status" value="1"/>
</dbReference>
<dbReference type="Gene3D" id="3.50.50.60">
    <property type="entry name" value="FAD/NAD(P)-binding domain"/>
    <property type="match status" value="2"/>
</dbReference>
<dbReference type="InterPro" id="IPR010971">
    <property type="entry name" value="UbiH/COQ6"/>
</dbReference>
<dbReference type="InterPro" id="IPR051205">
    <property type="entry name" value="UbiH/COQ6_monooxygenase"/>
</dbReference>
<accession>A0A4R1B1R3</accession>
<evidence type="ECO:0000313" key="10">
    <source>
        <dbReference type="Proteomes" id="UP000295443"/>
    </source>
</evidence>
<keyword evidence="4" id="KW-0285">Flavoprotein</keyword>
<dbReference type="InterPro" id="IPR036188">
    <property type="entry name" value="FAD/NAD-bd_sf"/>
</dbReference>
<dbReference type="PANTHER" id="PTHR43876">
    <property type="entry name" value="UBIQUINONE BIOSYNTHESIS MONOOXYGENASE COQ6, MITOCHONDRIAL"/>
    <property type="match status" value="1"/>
</dbReference>
<dbReference type="OrthoDB" id="9769565at2"/>
<proteinExistence type="inferred from homology"/>
<comment type="cofactor">
    <cofactor evidence="1">
        <name>FAD</name>
        <dbReference type="ChEBI" id="CHEBI:57692"/>
    </cofactor>
</comment>